<feature type="domain" description="HNH nuclease" evidence="1">
    <location>
        <begin position="52"/>
        <end position="101"/>
    </location>
</feature>
<organism evidence="2 3">
    <name type="scientific">Lomovskayavirus BT1</name>
    <dbReference type="NCBI Taxonomy" id="225588"/>
    <lineage>
        <taxon>Viruses</taxon>
        <taxon>Duplodnaviria</taxon>
        <taxon>Heunggongvirae</taxon>
        <taxon>Uroviricota</taxon>
        <taxon>Caudoviricetes</taxon>
        <taxon>Colingsworthviridae</taxon>
        <taxon>Lomovskayavirus</taxon>
    </lineage>
</organism>
<name>Q858Z4_9CAUD</name>
<dbReference type="KEGG" id="vg:1258907"/>
<dbReference type="OrthoDB" id="20093at10239"/>
<protein>
    <submittedName>
        <fullName evidence="2">Gp7</fullName>
    </submittedName>
</protein>
<dbReference type="GeneID" id="1258907"/>
<dbReference type="PANTHER" id="PTHR33877:SF2">
    <property type="entry name" value="OS07G0170200 PROTEIN"/>
    <property type="match status" value="1"/>
</dbReference>
<dbReference type="EMBL" id="AJ550940">
    <property type="protein sequence ID" value="CAD80131.1"/>
    <property type="molecule type" value="Genomic_DNA"/>
</dbReference>
<proteinExistence type="predicted"/>
<dbReference type="GO" id="GO:0008270">
    <property type="term" value="F:zinc ion binding"/>
    <property type="evidence" value="ECO:0007669"/>
    <property type="project" value="InterPro"/>
</dbReference>
<dbReference type="RefSeq" id="NP_813723.1">
    <property type="nucleotide sequence ID" value="NC_004664.2"/>
</dbReference>
<evidence type="ECO:0000313" key="2">
    <source>
        <dbReference type="EMBL" id="CAD80131.1"/>
    </source>
</evidence>
<dbReference type="Proteomes" id="UP000001251">
    <property type="component" value="Segment"/>
</dbReference>
<evidence type="ECO:0000313" key="3">
    <source>
        <dbReference type="Proteomes" id="UP000001251"/>
    </source>
</evidence>
<dbReference type="InterPro" id="IPR052892">
    <property type="entry name" value="NA-targeting_endonuclease"/>
</dbReference>
<dbReference type="Pfam" id="PF01844">
    <property type="entry name" value="HNH"/>
    <property type="match status" value="1"/>
</dbReference>
<gene>
    <name evidence="2" type="primary">7</name>
</gene>
<dbReference type="CDD" id="cd00085">
    <property type="entry name" value="HNHc"/>
    <property type="match status" value="1"/>
</dbReference>
<dbReference type="PANTHER" id="PTHR33877">
    <property type="entry name" value="SLL1193 PROTEIN"/>
    <property type="match status" value="1"/>
</dbReference>
<reference evidence="2 3" key="1">
    <citation type="journal article" date="2003" name="J. Bacteriol.">
        <title>Integration site for Streptomyces phage phiBT1 and development of site-specific integrating vectors.</title>
        <authorList>
            <person name="Gregory M.A."/>
            <person name="Till R."/>
            <person name="Smith M.C."/>
        </authorList>
    </citation>
    <scope>NUCLEOTIDE SEQUENCE</scope>
</reference>
<dbReference type="GO" id="GO:0004519">
    <property type="term" value="F:endonuclease activity"/>
    <property type="evidence" value="ECO:0007669"/>
    <property type="project" value="InterPro"/>
</dbReference>
<accession>Q858Z4</accession>
<evidence type="ECO:0000259" key="1">
    <source>
        <dbReference type="SMART" id="SM00507"/>
    </source>
</evidence>
<keyword evidence="3" id="KW-1185">Reference proteome</keyword>
<dbReference type="InterPro" id="IPR002711">
    <property type="entry name" value="HNH"/>
</dbReference>
<sequence length="120" mass="13827">MSHEPKCPCQPCRNRRRKAYIKDYYRKLPKDKRHTLSQKRRATAYGVEHEEYSRTEIMRRWGYRCAYCDERATHLDHVHPLSKGGADKASNMLPACAGCNLSKGAKTLAEWALSFAPAVE</sequence>
<dbReference type="Gene3D" id="1.10.30.50">
    <property type="match status" value="1"/>
</dbReference>
<dbReference type="SMART" id="SM00507">
    <property type="entry name" value="HNHc"/>
    <property type="match status" value="1"/>
</dbReference>
<dbReference type="GO" id="GO:0003676">
    <property type="term" value="F:nucleic acid binding"/>
    <property type="evidence" value="ECO:0007669"/>
    <property type="project" value="InterPro"/>
</dbReference>
<dbReference type="InterPro" id="IPR003615">
    <property type="entry name" value="HNH_nuc"/>
</dbReference>